<dbReference type="GO" id="GO:0005737">
    <property type="term" value="C:cytoplasm"/>
    <property type="evidence" value="ECO:0007669"/>
    <property type="project" value="UniProtKB-SubCell"/>
</dbReference>
<reference evidence="8 9" key="1">
    <citation type="journal article" date="2014" name="FEMS Microbiol. Lett.">
        <title>Draft genome sequences of three Holospora species (Holospora obtusa, Holospora undulata, and Holospora elegans), endonuclear symbiotic bacteria of the ciliate Paramecium caudatum.</title>
        <authorList>
            <person name="Dohra H."/>
            <person name="Tanaka K."/>
            <person name="Suzuki T."/>
            <person name="Fujishima M."/>
            <person name="Suzuki H."/>
        </authorList>
    </citation>
    <scope>NUCLEOTIDE SEQUENCE [LARGE SCALE GENOMIC DNA]</scope>
    <source>
        <strain evidence="8 9">F1</strain>
    </source>
</reference>
<comment type="function">
    <text evidence="5">An accessory protein needed during the final step in the assembly of 30S ribosomal subunit, possibly for assembly of the head region. Essential for efficient processing of 16S rRNA. May be needed both before and after RbfA during the maturation of 16S rRNA. It has affinity for free ribosomal 30S subunits but not for 70S ribosomes.</text>
</comment>
<dbReference type="GO" id="GO:0043022">
    <property type="term" value="F:ribosome binding"/>
    <property type="evidence" value="ECO:0007669"/>
    <property type="project" value="InterPro"/>
</dbReference>
<evidence type="ECO:0000256" key="5">
    <source>
        <dbReference type="HAMAP-Rule" id="MF_00014"/>
    </source>
</evidence>
<dbReference type="Pfam" id="PF24986">
    <property type="entry name" value="PRC_RimM"/>
    <property type="match status" value="1"/>
</dbReference>
<evidence type="ECO:0000256" key="3">
    <source>
        <dbReference type="ARBA" id="ARBA00022552"/>
    </source>
</evidence>
<dbReference type="Gene3D" id="2.30.30.240">
    <property type="entry name" value="PRC-barrel domain"/>
    <property type="match status" value="1"/>
</dbReference>
<dbReference type="eggNOG" id="COG0806">
    <property type="taxonomic scope" value="Bacteria"/>
</dbReference>
<dbReference type="NCBIfam" id="TIGR02273">
    <property type="entry name" value="16S_RimM"/>
    <property type="match status" value="1"/>
</dbReference>
<comment type="caution">
    <text evidence="8">The sequence shown here is derived from an EMBL/GenBank/DDBJ whole genome shotgun (WGS) entry which is preliminary data.</text>
</comment>
<gene>
    <name evidence="5" type="primary">rimM</name>
    <name evidence="8" type="ORF">P618_200005</name>
</gene>
<dbReference type="SUPFAM" id="SSF50346">
    <property type="entry name" value="PRC-barrel domain"/>
    <property type="match status" value="1"/>
</dbReference>
<dbReference type="Gene3D" id="2.40.30.60">
    <property type="entry name" value="RimM"/>
    <property type="match status" value="1"/>
</dbReference>
<dbReference type="EMBL" id="AWTR02000001">
    <property type="protein sequence ID" value="ETZ07788.1"/>
    <property type="molecule type" value="Genomic_DNA"/>
</dbReference>
<dbReference type="GO" id="GO:0042274">
    <property type="term" value="P:ribosomal small subunit biogenesis"/>
    <property type="evidence" value="ECO:0007669"/>
    <property type="project" value="UniProtKB-UniRule"/>
</dbReference>
<evidence type="ECO:0000256" key="4">
    <source>
        <dbReference type="ARBA" id="ARBA00023186"/>
    </source>
</evidence>
<feature type="domain" description="Ribosome maturation factor RimM PRC barrel" evidence="7">
    <location>
        <begin position="95"/>
        <end position="149"/>
    </location>
</feature>
<dbReference type="InterPro" id="IPR002676">
    <property type="entry name" value="RimM_N"/>
</dbReference>
<proteinExistence type="inferred from homology"/>
<protein>
    <recommendedName>
        <fullName evidence="5">Ribosome maturation factor RimM</fullName>
    </recommendedName>
</protein>
<comment type="domain">
    <text evidence="5">The PRC barrel domain binds ribosomal protein uS19.</text>
</comment>
<sequence length="169" mass="19507">MILLAKIICPKGVKGRLKIEVFTEDPYFITKCPLVVNEKKEHLKFIFCGWIKKPSQIEAQCQGIDSRDKAEFLRGMNLYTFFEHFPSLPYDCYYWKELEGCALQYGEIGLGTVIRVNNFGATDLLEISSSKSSSSFFIPFHKNFIKDVCKIRKIISCTQEVEELINMIL</sequence>
<evidence type="ECO:0000259" key="6">
    <source>
        <dbReference type="Pfam" id="PF01782"/>
    </source>
</evidence>
<dbReference type="InterPro" id="IPR056792">
    <property type="entry name" value="PRC_RimM"/>
</dbReference>
<dbReference type="OrthoDB" id="9788191at2"/>
<dbReference type="Pfam" id="PF01782">
    <property type="entry name" value="RimM"/>
    <property type="match status" value="1"/>
</dbReference>
<keyword evidence="2 5" id="KW-0690">Ribosome biogenesis</keyword>
<dbReference type="InterPro" id="IPR036976">
    <property type="entry name" value="RimM_N_sf"/>
</dbReference>
<keyword evidence="9" id="KW-1185">Reference proteome</keyword>
<comment type="subcellular location">
    <subcellularLocation>
        <location evidence="5">Cytoplasm</location>
    </subcellularLocation>
</comment>
<dbReference type="HAMAP" id="MF_00014">
    <property type="entry name" value="Ribosome_mat_RimM"/>
    <property type="match status" value="1"/>
</dbReference>
<dbReference type="STRING" id="1399147.P618_200005"/>
<evidence type="ECO:0000256" key="2">
    <source>
        <dbReference type="ARBA" id="ARBA00022517"/>
    </source>
</evidence>
<dbReference type="GO" id="GO:0005840">
    <property type="term" value="C:ribosome"/>
    <property type="evidence" value="ECO:0007669"/>
    <property type="project" value="InterPro"/>
</dbReference>
<feature type="domain" description="RimM N-terminal" evidence="6">
    <location>
        <begin position="4"/>
        <end position="79"/>
    </location>
</feature>
<dbReference type="RefSeq" id="WP_021827118.1">
    <property type="nucleotide sequence ID" value="NZ_AWTR02000001.1"/>
</dbReference>
<dbReference type="InterPro" id="IPR009000">
    <property type="entry name" value="Transl_B-barrel_sf"/>
</dbReference>
<keyword evidence="4 5" id="KW-0143">Chaperone</keyword>
<dbReference type="Proteomes" id="UP000019112">
    <property type="component" value="Unassembled WGS sequence"/>
</dbReference>
<dbReference type="InterPro" id="IPR011033">
    <property type="entry name" value="PRC_barrel-like_sf"/>
</dbReference>
<comment type="similarity">
    <text evidence="5">Belongs to the RimM family.</text>
</comment>
<evidence type="ECO:0000313" key="8">
    <source>
        <dbReference type="EMBL" id="ETZ07788.1"/>
    </source>
</evidence>
<dbReference type="GO" id="GO:0006364">
    <property type="term" value="P:rRNA processing"/>
    <property type="evidence" value="ECO:0007669"/>
    <property type="project" value="UniProtKB-UniRule"/>
</dbReference>
<comment type="subunit">
    <text evidence="5">Binds ribosomal protein uS19.</text>
</comment>
<keyword evidence="1 5" id="KW-0963">Cytoplasm</keyword>
<evidence type="ECO:0000313" key="9">
    <source>
        <dbReference type="Proteomes" id="UP000019112"/>
    </source>
</evidence>
<dbReference type="AlphaFoldDB" id="W6TEM3"/>
<accession>W6TEM3</accession>
<dbReference type="PANTHER" id="PTHR33692">
    <property type="entry name" value="RIBOSOME MATURATION FACTOR RIMM"/>
    <property type="match status" value="1"/>
</dbReference>
<dbReference type="PANTHER" id="PTHR33692:SF1">
    <property type="entry name" value="RIBOSOME MATURATION FACTOR RIMM"/>
    <property type="match status" value="1"/>
</dbReference>
<dbReference type="InterPro" id="IPR011961">
    <property type="entry name" value="RimM"/>
</dbReference>
<dbReference type="SUPFAM" id="SSF50447">
    <property type="entry name" value="Translation proteins"/>
    <property type="match status" value="1"/>
</dbReference>
<evidence type="ECO:0000256" key="1">
    <source>
        <dbReference type="ARBA" id="ARBA00022490"/>
    </source>
</evidence>
<evidence type="ECO:0000259" key="7">
    <source>
        <dbReference type="Pfam" id="PF24986"/>
    </source>
</evidence>
<keyword evidence="3 5" id="KW-0698">rRNA processing</keyword>
<name>W6TEM3_HOLOB</name>
<organism evidence="8 9">
    <name type="scientific">Holospora obtusa F1</name>
    <dbReference type="NCBI Taxonomy" id="1399147"/>
    <lineage>
        <taxon>Bacteria</taxon>
        <taxon>Pseudomonadati</taxon>
        <taxon>Pseudomonadota</taxon>
        <taxon>Alphaproteobacteria</taxon>
        <taxon>Holosporales</taxon>
        <taxon>Holosporaceae</taxon>
        <taxon>Holospora</taxon>
    </lineage>
</organism>